<keyword evidence="2" id="KW-0472">Membrane</keyword>
<gene>
    <name evidence="3" type="ORF">H8M03_09750</name>
</gene>
<keyword evidence="2" id="KW-0812">Transmembrane</keyword>
<proteinExistence type="predicted"/>
<feature type="compositionally biased region" description="Basic and acidic residues" evidence="1">
    <location>
        <begin position="44"/>
        <end position="59"/>
    </location>
</feature>
<dbReference type="AlphaFoldDB" id="A0A7G9L0Z6"/>
<reference evidence="3 4" key="1">
    <citation type="submission" date="2020-08" db="EMBL/GenBank/DDBJ databases">
        <title>Sphingomonas sp. sand1-3 16S ribosomal RNA gene Genome sequencing and assembly.</title>
        <authorList>
            <person name="Kang M."/>
        </authorList>
    </citation>
    <scope>NUCLEOTIDE SEQUENCE [LARGE SCALE GENOMIC DNA]</scope>
    <source>
        <strain evidence="4">sand1-3</strain>
    </source>
</reference>
<dbReference type="Proteomes" id="UP000515861">
    <property type="component" value="Chromosome"/>
</dbReference>
<dbReference type="KEGG" id="ssau:H8M03_09750"/>
<evidence type="ECO:0000256" key="1">
    <source>
        <dbReference type="SAM" id="MobiDB-lite"/>
    </source>
</evidence>
<accession>A0A7G9L0Z6</accession>
<evidence type="ECO:0000313" key="3">
    <source>
        <dbReference type="EMBL" id="QNM82295.1"/>
    </source>
</evidence>
<sequence>MSDTLWWIVSIIGPVAMLLVLVWLVSRGKSQGTNSTTYQGTKAEYADEERRRREGTEDL</sequence>
<feature type="region of interest" description="Disordered" evidence="1">
    <location>
        <begin position="30"/>
        <end position="59"/>
    </location>
</feature>
<keyword evidence="4" id="KW-1185">Reference proteome</keyword>
<feature type="compositionally biased region" description="Polar residues" evidence="1">
    <location>
        <begin position="30"/>
        <end position="40"/>
    </location>
</feature>
<organism evidence="3 4">
    <name type="scientific">Sphingomonas sabuli</name>
    <dbReference type="NCBI Taxonomy" id="2764186"/>
    <lineage>
        <taxon>Bacteria</taxon>
        <taxon>Pseudomonadati</taxon>
        <taxon>Pseudomonadota</taxon>
        <taxon>Alphaproteobacteria</taxon>
        <taxon>Sphingomonadales</taxon>
        <taxon>Sphingomonadaceae</taxon>
        <taxon>Sphingomonas</taxon>
    </lineage>
</organism>
<keyword evidence="2" id="KW-1133">Transmembrane helix</keyword>
<evidence type="ECO:0000256" key="2">
    <source>
        <dbReference type="SAM" id="Phobius"/>
    </source>
</evidence>
<protein>
    <submittedName>
        <fullName evidence="3">Uncharacterized protein</fullName>
    </submittedName>
</protein>
<dbReference type="EMBL" id="CP060697">
    <property type="protein sequence ID" value="QNM82295.1"/>
    <property type="molecule type" value="Genomic_DNA"/>
</dbReference>
<name>A0A7G9L0Z6_9SPHN</name>
<evidence type="ECO:0000313" key="4">
    <source>
        <dbReference type="Proteomes" id="UP000515861"/>
    </source>
</evidence>
<dbReference type="RefSeq" id="WP_187479250.1">
    <property type="nucleotide sequence ID" value="NZ_CP060697.1"/>
</dbReference>
<feature type="transmembrane region" description="Helical" evidence="2">
    <location>
        <begin position="6"/>
        <end position="25"/>
    </location>
</feature>